<accession>A0AAD8A8U0</accession>
<dbReference type="AlphaFoldDB" id="A0AAD8A8U0"/>
<organism evidence="1 2">
    <name type="scientific">Diploptera punctata</name>
    <name type="common">Pacific beetle cockroach</name>
    <dbReference type="NCBI Taxonomy" id="6984"/>
    <lineage>
        <taxon>Eukaryota</taxon>
        <taxon>Metazoa</taxon>
        <taxon>Ecdysozoa</taxon>
        <taxon>Arthropoda</taxon>
        <taxon>Hexapoda</taxon>
        <taxon>Insecta</taxon>
        <taxon>Pterygota</taxon>
        <taxon>Neoptera</taxon>
        <taxon>Polyneoptera</taxon>
        <taxon>Dictyoptera</taxon>
        <taxon>Blattodea</taxon>
        <taxon>Blaberoidea</taxon>
        <taxon>Blaberidae</taxon>
        <taxon>Diplopterinae</taxon>
        <taxon>Diploptera</taxon>
    </lineage>
</organism>
<evidence type="ECO:0000313" key="1">
    <source>
        <dbReference type="EMBL" id="KAJ9594589.1"/>
    </source>
</evidence>
<dbReference type="EMBL" id="JASPKZ010002894">
    <property type="protein sequence ID" value="KAJ9594589.1"/>
    <property type="molecule type" value="Genomic_DNA"/>
</dbReference>
<reference evidence="1" key="2">
    <citation type="submission" date="2023-05" db="EMBL/GenBank/DDBJ databases">
        <authorList>
            <person name="Fouks B."/>
        </authorList>
    </citation>
    <scope>NUCLEOTIDE SEQUENCE</scope>
    <source>
        <strain evidence="1">Stay&amp;Tobe</strain>
        <tissue evidence="1">Testes</tissue>
    </source>
</reference>
<comment type="caution">
    <text evidence="1">The sequence shown here is derived from an EMBL/GenBank/DDBJ whole genome shotgun (WGS) entry which is preliminary data.</text>
</comment>
<feature type="non-terminal residue" evidence="1">
    <location>
        <position position="123"/>
    </location>
</feature>
<feature type="non-terminal residue" evidence="1">
    <location>
        <position position="1"/>
    </location>
</feature>
<reference evidence="1" key="1">
    <citation type="journal article" date="2023" name="IScience">
        <title>Live-bearing cockroach genome reveals convergent evolutionary mechanisms linked to viviparity in insects and beyond.</title>
        <authorList>
            <person name="Fouks B."/>
            <person name="Harrison M.C."/>
            <person name="Mikhailova A.A."/>
            <person name="Marchal E."/>
            <person name="English S."/>
            <person name="Carruthers M."/>
            <person name="Jennings E.C."/>
            <person name="Chiamaka E.L."/>
            <person name="Frigard R.A."/>
            <person name="Pippel M."/>
            <person name="Attardo G.M."/>
            <person name="Benoit J.B."/>
            <person name="Bornberg-Bauer E."/>
            <person name="Tobe S.S."/>
        </authorList>
    </citation>
    <scope>NUCLEOTIDE SEQUENCE</scope>
    <source>
        <strain evidence="1">Stay&amp;Tobe</strain>
    </source>
</reference>
<sequence length="123" mass="13920">MTSSILNQHLANRTRLYWCPNKNAGFELAAIFLLRGRNRAEVTKTGYQATVHRCDEHKLRGFTILLALSRSLPAITNPEHCLVYDASFHSTKCGCINIKLLQERRLFAHNKSTLILRPAIDSG</sequence>
<evidence type="ECO:0000313" key="2">
    <source>
        <dbReference type="Proteomes" id="UP001233999"/>
    </source>
</evidence>
<gene>
    <name evidence="1" type="ORF">L9F63_027427</name>
</gene>
<protein>
    <submittedName>
        <fullName evidence="1">Uncharacterized protein</fullName>
    </submittedName>
</protein>
<keyword evidence="2" id="KW-1185">Reference proteome</keyword>
<proteinExistence type="predicted"/>
<dbReference type="Proteomes" id="UP001233999">
    <property type="component" value="Unassembled WGS sequence"/>
</dbReference>
<name>A0AAD8A8U0_DIPPU</name>